<comment type="caution">
    <text evidence="1">The sequence shown here is derived from an EMBL/GenBank/DDBJ whole genome shotgun (WGS) entry which is preliminary data.</text>
</comment>
<keyword evidence="2" id="KW-1185">Reference proteome</keyword>
<reference evidence="1" key="1">
    <citation type="journal article" date="2020" name="Cell">
        <title>Large-Scale Comparative Analyses of Tick Genomes Elucidate Their Genetic Diversity and Vector Capacities.</title>
        <authorList>
            <consortium name="Tick Genome and Microbiome Consortium (TIGMIC)"/>
            <person name="Jia N."/>
            <person name="Wang J."/>
            <person name="Shi W."/>
            <person name="Du L."/>
            <person name="Sun Y."/>
            <person name="Zhan W."/>
            <person name="Jiang J.F."/>
            <person name="Wang Q."/>
            <person name="Zhang B."/>
            <person name="Ji P."/>
            <person name="Bell-Sakyi L."/>
            <person name="Cui X.M."/>
            <person name="Yuan T.T."/>
            <person name="Jiang B.G."/>
            <person name="Yang W.F."/>
            <person name="Lam T.T."/>
            <person name="Chang Q.C."/>
            <person name="Ding S.J."/>
            <person name="Wang X.J."/>
            <person name="Zhu J.G."/>
            <person name="Ruan X.D."/>
            <person name="Zhao L."/>
            <person name="Wei J.T."/>
            <person name="Ye R.Z."/>
            <person name="Que T.C."/>
            <person name="Du C.H."/>
            <person name="Zhou Y.H."/>
            <person name="Cheng J.X."/>
            <person name="Dai P.F."/>
            <person name="Guo W.B."/>
            <person name="Han X.H."/>
            <person name="Huang E.J."/>
            <person name="Li L.F."/>
            <person name="Wei W."/>
            <person name="Gao Y.C."/>
            <person name="Liu J.Z."/>
            <person name="Shao H.Z."/>
            <person name="Wang X."/>
            <person name="Wang C.C."/>
            <person name="Yang T.C."/>
            <person name="Huo Q.B."/>
            <person name="Li W."/>
            <person name="Chen H.Y."/>
            <person name="Chen S.E."/>
            <person name="Zhou L.G."/>
            <person name="Ni X.B."/>
            <person name="Tian J.H."/>
            <person name="Sheng Y."/>
            <person name="Liu T."/>
            <person name="Pan Y.S."/>
            <person name="Xia L.Y."/>
            <person name="Li J."/>
            <person name="Zhao F."/>
            <person name="Cao W.C."/>
        </authorList>
    </citation>
    <scope>NUCLEOTIDE SEQUENCE</scope>
    <source>
        <strain evidence="1">Rsan-2018</strain>
    </source>
</reference>
<dbReference type="EMBL" id="JABSTV010001245">
    <property type="protein sequence ID" value="KAH7982933.1"/>
    <property type="molecule type" value="Genomic_DNA"/>
</dbReference>
<dbReference type="Proteomes" id="UP000821837">
    <property type="component" value="Chromosome 1"/>
</dbReference>
<evidence type="ECO:0000313" key="2">
    <source>
        <dbReference type="Proteomes" id="UP000821837"/>
    </source>
</evidence>
<evidence type="ECO:0000313" key="1">
    <source>
        <dbReference type="EMBL" id="KAH7982933.1"/>
    </source>
</evidence>
<sequence length="136" mass="14364">MPPPLVPETADLQERRTVATSPAFLKAGPLTHQMPSSSVSTGKYPYTVPDAEGEVVVILNGERKGRAVAAMPPLLVAETAHLQKGRTIGTRPAFLKTGPLTHQMPSSSVSTGKYLYTVPDAEGEVFVILNGSGPDL</sequence>
<name>A0A9D4QIB6_RHISA</name>
<accession>A0A9D4QIB6</accession>
<proteinExistence type="predicted"/>
<organism evidence="1 2">
    <name type="scientific">Rhipicephalus sanguineus</name>
    <name type="common">Brown dog tick</name>
    <name type="synonym">Ixodes sanguineus</name>
    <dbReference type="NCBI Taxonomy" id="34632"/>
    <lineage>
        <taxon>Eukaryota</taxon>
        <taxon>Metazoa</taxon>
        <taxon>Ecdysozoa</taxon>
        <taxon>Arthropoda</taxon>
        <taxon>Chelicerata</taxon>
        <taxon>Arachnida</taxon>
        <taxon>Acari</taxon>
        <taxon>Parasitiformes</taxon>
        <taxon>Ixodida</taxon>
        <taxon>Ixodoidea</taxon>
        <taxon>Ixodidae</taxon>
        <taxon>Rhipicephalinae</taxon>
        <taxon>Rhipicephalus</taxon>
        <taxon>Rhipicephalus</taxon>
    </lineage>
</organism>
<reference evidence="1" key="2">
    <citation type="submission" date="2021-09" db="EMBL/GenBank/DDBJ databases">
        <authorList>
            <person name="Jia N."/>
            <person name="Wang J."/>
            <person name="Shi W."/>
            <person name="Du L."/>
            <person name="Sun Y."/>
            <person name="Zhan W."/>
            <person name="Jiang J."/>
            <person name="Wang Q."/>
            <person name="Zhang B."/>
            <person name="Ji P."/>
            <person name="Sakyi L.B."/>
            <person name="Cui X."/>
            <person name="Yuan T."/>
            <person name="Jiang B."/>
            <person name="Yang W."/>
            <person name="Lam T.T.-Y."/>
            <person name="Chang Q."/>
            <person name="Ding S."/>
            <person name="Wang X."/>
            <person name="Zhu J."/>
            <person name="Ruan X."/>
            <person name="Zhao L."/>
            <person name="Wei J."/>
            <person name="Que T."/>
            <person name="Du C."/>
            <person name="Cheng J."/>
            <person name="Dai P."/>
            <person name="Han X."/>
            <person name="Huang E."/>
            <person name="Gao Y."/>
            <person name="Liu J."/>
            <person name="Shao H."/>
            <person name="Ye R."/>
            <person name="Li L."/>
            <person name="Wei W."/>
            <person name="Wang X."/>
            <person name="Wang C."/>
            <person name="Huo Q."/>
            <person name="Li W."/>
            <person name="Guo W."/>
            <person name="Chen H."/>
            <person name="Chen S."/>
            <person name="Zhou L."/>
            <person name="Zhou L."/>
            <person name="Ni X."/>
            <person name="Tian J."/>
            <person name="Zhou Y."/>
            <person name="Sheng Y."/>
            <person name="Liu T."/>
            <person name="Pan Y."/>
            <person name="Xia L."/>
            <person name="Li J."/>
            <person name="Zhao F."/>
            <person name="Cao W."/>
        </authorList>
    </citation>
    <scope>NUCLEOTIDE SEQUENCE</scope>
    <source>
        <strain evidence="1">Rsan-2018</strain>
        <tissue evidence="1">Larvae</tissue>
    </source>
</reference>
<gene>
    <name evidence="1" type="ORF">HPB52_008117</name>
</gene>
<protein>
    <submittedName>
        <fullName evidence="1">Uncharacterized protein</fullName>
    </submittedName>
</protein>
<dbReference type="AlphaFoldDB" id="A0A9D4QIB6"/>